<sequence>MIDEQRAQEIAATLLGRPAEDPQQPWSLQEFPQGWLINRTAHLTEEYVGAAGYVIEKNAGRVMCFPSFVPPRRILHEYDAVVDRGYPEHADD</sequence>
<dbReference type="Proteomes" id="UP000001937">
    <property type="component" value="Chromosome"/>
</dbReference>
<organism evidence="1 2">
    <name type="scientific">Frankia casuarinae (strain DSM 45818 / CECT 9043 / HFP020203 / CcI3)</name>
    <dbReference type="NCBI Taxonomy" id="106370"/>
    <lineage>
        <taxon>Bacteria</taxon>
        <taxon>Bacillati</taxon>
        <taxon>Actinomycetota</taxon>
        <taxon>Actinomycetes</taxon>
        <taxon>Frankiales</taxon>
        <taxon>Frankiaceae</taxon>
        <taxon>Frankia</taxon>
    </lineage>
</organism>
<evidence type="ECO:0000313" key="1">
    <source>
        <dbReference type="EMBL" id="ABD11166.1"/>
    </source>
</evidence>
<dbReference type="OrthoDB" id="3217552at2"/>
<keyword evidence="2" id="KW-1185">Reference proteome</keyword>
<name>Q2JC26_FRACC</name>
<reference evidence="1 2" key="1">
    <citation type="journal article" date="2007" name="Genome Res.">
        <title>Genome characteristics of facultatively symbiotic Frankia sp. strains reflect host range and host plant biogeography.</title>
        <authorList>
            <person name="Normand P."/>
            <person name="Lapierre P."/>
            <person name="Tisa L.S."/>
            <person name="Gogarten J.P."/>
            <person name="Alloisio N."/>
            <person name="Bagnarol E."/>
            <person name="Bassi C.A."/>
            <person name="Berry A.M."/>
            <person name="Bickhart D.M."/>
            <person name="Choisne N."/>
            <person name="Couloux A."/>
            <person name="Cournoyer B."/>
            <person name="Cruveiller S."/>
            <person name="Daubin V."/>
            <person name="Demange N."/>
            <person name="Francino M.P."/>
            <person name="Goltsman E."/>
            <person name="Huang Y."/>
            <person name="Kopp O.R."/>
            <person name="Labarre L."/>
            <person name="Lapidus A."/>
            <person name="Lavire C."/>
            <person name="Marechal J."/>
            <person name="Martinez M."/>
            <person name="Mastronunzio J.E."/>
            <person name="Mullin B.C."/>
            <person name="Niemann J."/>
            <person name="Pujic P."/>
            <person name="Rawnsley T."/>
            <person name="Rouy Z."/>
            <person name="Schenowitz C."/>
            <person name="Sellstedt A."/>
            <person name="Tavares F."/>
            <person name="Tomkins J.P."/>
            <person name="Vallenet D."/>
            <person name="Valverde C."/>
            <person name="Wall L.G."/>
            <person name="Wang Y."/>
            <person name="Medigue C."/>
            <person name="Benson D.R."/>
        </authorList>
    </citation>
    <scope>NUCLEOTIDE SEQUENCE [LARGE SCALE GENOMIC DNA]</scope>
    <source>
        <strain evidence="2">DSM 45818 / CECT 9043 / CcI3</strain>
    </source>
</reference>
<dbReference type="STRING" id="106370.Francci3_1790"/>
<dbReference type="AlphaFoldDB" id="Q2JC26"/>
<dbReference type="EMBL" id="CP000249">
    <property type="protein sequence ID" value="ABD11166.1"/>
    <property type="molecule type" value="Genomic_DNA"/>
</dbReference>
<dbReference type="KEGG" id="fra:Francci3_1790"/>
<accession>Q2JC26</accession>
<gene>
    <name evidence="1" type="ordered locus">Francci3_1790</name>
</gene>
<dbReference type="RefSeq" id="WP_011436226.1">
    <property type="nucleotide sequence ID" value="NC_007777.1"/>
</dbReference>
<dbReference type="HOGENOM" id="CLU_2408983_0_0_11"/>
<proteinExistence type="predicted"/>
<evidence type="ECO:0000313" key="2">
    <source>
        <dbReference type="Proteomes" id="UP000001937"/>
    </source>
</evidence>
<protein>
    <submittedName>
        <fullName evidence="1">Uncharacterized protein</fullName>
    </submittedName>
</protein>